<dbReference type="InterPro" id="IPR025178">
    <property type="entry name" value="Lnb_N"/>
</dbReference>
<gene>
    <name evidence="5" type="ORF">J6I90_10630</name>
    <name evidence="6" type="ORF">J6I92_09450</name>
</gene>
<evidence type="ECO:0000313" key="7">
    <source>
        <dbReference type="Proteomes" id="UP001169491"/>
    </source>
</evidence>
<organism evidence="5 8">
    <name type="scientific">Pseudidiomarina terrestris</name>
    <dbReference type="NCBI Taxonomy" id="2820060"/>
    <lineage>
        <taxon>Bacteria</taxon>
        <taxon>Pseudomonadati</taxon>
        <taxon>Pseudomonadota</taxon>
        <taxon>Gammaproteobacteria</taxon>
        <taxon>Alteromonadales</taxon>
        <taxon>Idiomarinaceae</taxon>
        <taxon>Pseudidiomarina</taxon>
    </lineage>
</organism>
<dbReference type="RefSeq" id="WP_301774961.1">
    <property type="nucleotide sequence ID" value="NZ_JAGGJB010000006.1"/>
</dbReference>
<dbReference type="Pfam" id="PF13387">
    <property type="entry name" value="Lnb_N"/>
    <property type="match status" value="1"/>
</dbReference>
<feature type="signal peptide" evidence="1">
    <location>
        <begin position="1"/>
        <end position="19"/>
    </location>
</feature>
<keyword evidence="1" id="KW-0732">Signal</keyword>
<evidence type="ECO:0000259" key="3">
    <source>
        <dbReference type="Pfam" id="PF25222"/>
    </source>
</evidence>
<comment type="caution">
    <text evidence="5">The sequence shown here is derived from an EMBL/GenBank/DDBJ whole genome shotgun (WGS) entry which is preliminary data.</text>
</comment>
<evidence type="ECO:0000313" key="6">
    <source>
        <dbReference type="EMBL" id="MDN7130095.1"/>
    </source>
</evidence>
<evidence type="ECO:0000259" key="2">
    <source>
        <dbReference type="Pfam" id="PF13387"/>
    </source>
</evidence>
<dbReference type="InterPro" id="IPR057165">
    <property type="entry name" value="DUF7843"/>
</dbReference>
<reference evidence="7 8" key="1">
    <citation type="submission" date="2021-03" db="EMBL/GenBank/DDBJ databases">
        <title>Pseudidiomarina terrestris, a new bacterium isolated from saline soil.</title>
        <authorList>
            <person name="Galisteo C."/>
            <person name="De La Haba R."/>
            <person name="Sanchez-Porro C."/>
            <person name="Ventosa A."/>
        </authorList>
    </citation>
    <scope>NUCLEOTIDE SEQUENCE [LARGE SCALE GENOMIC DNA]</scope>
    <source>
        <strain evidence="5 8">1APP75-32.1</strain>
        <strain evidence="7">1APR75-15</strain>
        <strain evidence="6">1ASR75-15</strain>
    </source>
</reference>
<feature type="domain" description="Lnb N-terminal periplasmic" evidence="2">
    <location>
        <begin position="107"/>
        <end position="276"/>
    </location>
</feature>
<dbReference type="Proteomes" id="UP001169492">
    <property type="component" value="Unassembled WGS sequence"/>
</dbReference>
<protein>
    <submittedName>
        <fullName evidence="5">DUF4105 domain-containing protein</fullName>
    </submittedName>
</protein>
<dbReference type="Pfam" id="PF25225">
    <property type="entry name" value="DUF7843"/>
    <property type="match status" value="1"/>
</dbReference>
<evidence type="ECO:0000313" key="8">
    <source>
        <dbReference type="Proteomes" id="UP001169492"/>
    </source>
</evidence>
<dbReference type="InterPro" id="IPR057162">
    <property type="entry name" value="DUF7840"/>
</dbReference>
<proteinExistence type="predicted"/>
<dbReference type="AlphaFoldDB" id="A0AAW7QYR8"/>
<feature type="domain" description="DUF7840" evidence="3">
    <location>
        <begin position="390"/>
        <end position="609"/>
    </location>
</feature>
<keyword evidence="7" id="KW-1185">Reference proteome</keyword>
<feature type="chain" id="PRO_5043364428" evidence="1">
    <location>
        <begin position="20"/>
        <end position="610"/>
    </location>
</feature>
<evidence type="ECO:0000313" key="5">
    <source>
        <dbReference type="EMBL" id="MDN7125336.1"/>
    </source>
</evidence>
<sequence length="610" mass="69039">MVLRCLILFVGWASFSAHGANLDALAGHKDWRALLHMPAGSEQSEIETPAFFLAENGAGNPAAELRATLNAFTAQPELMCRYPARAAWLAQQQQLSNFDPQQCTALQEWLAGQAADQVSVIFADGFLDNPASFYGHMLIRVGDRNADDAQKLLATSFNFGARVPDDENPVVYITKGIFGGYTAAYSTSHFYRYDINYAEAELRDLWSYELATDAAQSRLLIWHLWELLETDYTYFFTSRNCAYHMARALELVTDGELVERGDPFVLPADIIQRLTQATINGQPAVKSRSLHPSRLHRFQQKWQQLSASEIILARAWLARPQPATLTSASAEQQRRVIAVLADFYAYRLSQEHDNDALKHQLEQERTTLLRSRMLLPMGSNPDWLEHESSAPESGQDPSMLRLGWHHSSTGQRHENALAVAFRPAYYDVLQPQQGRLANATLTMGELGIHVLEQELQLEQLWLLRLHTLNYSASGMPGDGGASWGLDVGWQRDHLRQSTDVLSPQLRGSYGQAYQLNPRQWFDVAIRAELRDPSAELGAMVVSPQLTWLADWRGSRSQCQTRYEYDLSERLEKPWFIGCEIAFHVADDQDIRVSLAHQQASTVALKWSWYW</sequence>
<dbReference type="Pfam" id="PF25222">
    <property type="entry name" value="DUF7840"/>
    <property type="match status" value="1"/>
</dbReference>
<dbReference type="EMBL" id="JAGGJC010000004">
    <property type="protein sequence ID" value="MDN7130095.1"/>
    <property type="molecule type" value="Genomic_DNA"/>
</dbReference>
<evidence type="ECO:0000256" key="1">
    <source>
        <dbReference type="SAM" id="SignalP"/>
    </source>
</evidence>
<feature type="domain" description="DUF7843" evidence="4">
    <location>
        <begin position="24"/>
        <end position="92"/>
    </location>
</feature>
<dbReference type="Proteomes" id="UP001169491">
    <property type="component" value="Unassembled WGS sequence"/>
</dbReference>
<evidence type="ECO:0000259" key="4">
    <source>
        <dbReference type="Pfam" id="PF25225"/>
    </source>
</evidence>
<name>A0AAW7QYR8_9GAMM</name>
<dbReference type="EMBL" id="JAGGJB010000006">
    <property type="protein sequence ID" value="MDN7125336.1"/>
    <property type="molecule type" value="Genomic_DNA"/>
</dbReference>
<accession>A0AAW7QYR8</accession>